<dbReference type="InterPro" id="IPR022417">
    <property type="entry name" value="Porphobilin_deaminase_N"/>
</dbReference>
<protein>
    <recommendedName>
        <fullName evidence="8">Porphobilinogen deaminase</fullName>
        <shortName evidence="8">PBG</shortName>
        <ecNumber evidence="8">2.5.1.61</ecNumber>
    </recommendedName>
    <alternativeName>
        <fullName evidence="8">Hydroxymethylbilane synthase</fullName>
        <shortName evidence="8">HMBS</shortName>
    </alternativeName>
    <alternativeName>
        <fullName evidence="8">Pre-uroporphyrinogen synthase</fullName>
    </alternativeName>
</protein>
<dbReference type="FunFam" id="3.40.190.10:FF:000004">
    <property type="entry name" value="Porphobilinogen deaminase"/>
    <property type="match status" value="1"/>
</dbReference>
<dbReference type="AlphaFoldDB" id="A0A089LMU4"/>
<evidence type="ECO:0000313" key="13">
    <source>
        <dbReference type="Proteomes" id="UP000029518"/>
    </source>
</evidence>
<reference evidence="12" key="1">
    <citation type="submission" date="2014-08" db="EMBL/GenBank/DDBJ databases">
        <title>Comparative genomics of the Paenibacillus odorifer group.</title>
        <authorList>
            <person name="den Bakker H.C."/>
            <person name="Tsai Y.-C.Y.-C."/>
            <person name="Martin N."/>
            <person name="Korlach J."/>
            <person name="Wiedmann M."/>
        </authorList>
    </citation>
    <scope>NUCLEOTIDE SEQUENCE [LARGE SCALE GENOMIC DNA]</scope>
    <source>
        <strain evidence="12">DSM 13188</strain>
    </source>
</reference>
<keyword evidence="6 8" id="KW-0627">Porphyrin biosynthesis</keyword>
<feature type="modified residue" description="S-(dipyrrolylmethanemethyl)cysteine" evidence="8">
    <location>
        <position position="244"/>
    </location>
</feature>
<comment type="miscellaneous">
    <text evidence="8">The porphobilinogen subunits are added to the dipyrromethane group.</text>
</comment>
<dbReference type="PANTHER" id="PTHR11557">
    <property type="entry name" value="PORPHOBILINOGEN DEAMINASE"/>
    <property type="match status" value="1"/>
</dbReference>
<dbReference type="PRINTS" id="PR00151">
    <property type="entry name" value="PORPHBDMNASE"/>
</dbReference>
<evidence type="ECO:0000256" key="4">
    <source>
        <dbReference type="ARBA" id="ARBA00011245"/>
    </source>
</evidence>
<dbReference type="GO" id="GO:0005737">
    <property type="term" value="C:cytoplasm"/>
    <property type="evidence" value="ECO:0007669"/>
    <property type="project" value="UniProtKB-UniRule"/>
</dbReference>
<comment type="catalytic activity">
    <reaction evidence="7 8">
        <text>4 porphobilinogen + H2O = hydroxymethylbilane + 4 NH4(+)</text>
        <dbReference type="Rhea" id="RHEA:13185"/>
        <dbReference type="ChEBI" id="CHEBI:15377"/>
        <dbReference type="ChEBI" id="CHEBI:28938"/>
        <dbReference type="ChEBI" id="CHEBI:57845"/>
        <dbReference type="ChEBI" id="CHEBI:58126"/>
        <dbReference type="EC" id="2.5.1.61"/>
    </reaction>
</comment>
<dbReference type="FunFam" id="3.40.190.10:FF:000005">
    <property type="entry name" value="Porphobilinogen deaminase"/>
    <property type="match status" value="1"/>
</dbReference>
<evidence type="ECO:0000256" key="7">
    <source>
        <dbReference type="ARBA" id="ARBA00048169"/>
    </source>
</evidence>
<dbReference type="InterPro" id="IPR036803">
    <property type="entry name" value="Porphobilinogen_deaminase_C_sf"/>
</dbReference>
<dbReference type="EMBL" id="CP009285">
    <property type="protein sequence ID" value="AIQ60473.1"/>
    <property type="molecule type" value="Genomic_DNA"/>
</dbReference>
<evidence type="ECO:0000256" key="2">
    <source>
        <dbReference type="ARBA" id="ARBA00004735"/>
    </source>
</evidence>
<dbReference type="PROSITE" id="PS00533">
    <property type="entry name" value="PORPHOBILINOGEN_DEAM"/>
    <property type="match status" value="1"/>
</dbReference>
<dbReference type="EC" id="2.5.1.61" evidence="8"/>
<dbReference type="PIRSF" id="PIRSF001438">
    <property type="entry name" value="4pyrrol_synth_OHMeBilane_synth"/>
    <property type="match status" value="1"/>
</dbReference>
<feature type="compositionally biased region" description="Low complexity" evidence="9">
    <location>
        <begin position="262"/>
        <end position="271"/>
    </location>
</feature>
<dbReference type="InterPro" id="IPR022419">
    <property type="entry name" value="Porphobilin_deaminase_cofac_BS"/>
</dbReference>
<evidence type="ECO:0000256" key="5">
    <source>
        <dbReference type="ARBA" id="ARBA00022679"/>
    </source>
</evidence>
<dbReference type="HOGENOM" id="CLU_019704_0_2_9"/>
<dbReference type="KEGG" id="pbd:PBOR_28665"/>
<dbReference type="OrthoDB" id="9810298at2"/>
<dbReference type="Proteomes" id="UP000029518">
    <property type="component" value="Chromosome"/>
</dbReference>
<dbReference type="CDD" id="cd13646">
    <property type="entry name" value="PBP2_EcHMBS_like"/>
    <property type="match status" value="1"/>
</dbReference>
<evidence type="ECO:0000256" key="6">
    <source>
        <dbReference type="ARBA" id="ARBA00023244"/>
    </source>
</evidence>
<evidence type="ECO:0000256" key="9">
    <source>
        <dbReference type="SAM" id="MobiDB-lite"/>
    </source>
</evidence>
<keyword evidence="5 8" id="KW-0808">Transferase</keyword>
<organism evidence="12 13">
    <name type="scientific">Paenibacillus borealis</name>
    <dbReference type="NCBI Taxonomy" id="160799"/>
    <lineage>
        <taxon>Bacteria</taxon>
        <taxon>Bacillati</taxon>
        <taxon>Bacillota</taxon>
        <taxon>Bacilli</taxon>
        <taxon>Bacillales</taxon>
        <taxon>Paenibacillaceae</taxon>
        <taxon>Paenibacillus</taxon>
    </lineage>
</organism>
<dbReference type="Pfam" id="PF03900">
    <property type="entry name" value="Porphobil_deamC"/>
    <property type="match status" value="1"/>
</dbReference>
<proteinExistence type="inferred from homology"/>
<comment type="similarity">
    <text evidence="3 8">Belongs to the HMBS family.</text>
</comment>
<accession>A0A089LMU4</accession>
<evidence type="ECO:0000313" key="12">
    <source>
        <dbReference type="EMBL" id="AIQ60473.1"/>
    </source>
</evidence>
<comment type="function">
    <text evidence="1 8">Tetrapolymerization of the monopyrrole PBG into the hydroxymethylbilane pre-uroporphyrinogen in several discrete steps.</text>
</comment>
<dbReference type="NCBIfam" id="TIGR00212">
    <property type="entry name" value="hemC"/>
    <property type="match status" value="1"/>
</dbReference>
<dbReference type="PANTHER" id="PTHR11557:SF0">
    <property type="entry name" value="PORPHOBILINOGEN DEAMINASE"/>
    <property type="match status" value="1"/>
</dbReference>
<dbReference type="Gene3D" id="3.40.190.10">
    <property type="entry name" value="Periplasmic binding protein-like II"/>
    <property type="match status" value="2"/>
</dbReference>
<dbReference type="GO" id="GO:0006782">
    <property type="term" value="P:protoporphyrinogen IX biosynthetic process"/>
    <property type="evidence" value="ECO:0007669"/>
    <property type="project" value="UniProtKB-UniRule"/>
</dbReference>
<dbReference type="SUPFAM" id="SSF53850">
    <property type="entry name" value="Periplasmic binding protein-like II"/>
    <property type="match status" value="1"/>
</dbReference>
<keyword evidence="13" id="KW-1185">Reference proteome</keyword>
<evidence type="ECO:0000256" key="3">
    <source>
        <dbReference type="ARBA" id="ARBA00005638"/>
    </source>
</evidence>
<feature type="domain" description="Porphobilinogen deaminase C-terminal" evidence="11">
    <location>
        <begin position="228"/>
        <end position="317"/>
    </location>
</feature>
<dbReference type="HAMAP" id="MF_00260">
    <property type="entry name" value="Porphobil_deam"/>
    <property type="match status" value="1"/>
</dbReference>
<dbReference type="InterPro" id="IPR022418">
    <property type="entry name" value="Porphobilinogen_deaminase_C"/>
</dbReference>
<evidence type="ECO:0000259" key="11">
    <source>
        <dbReference type="Pfam" id="PF03900"/>
    </source>
</evidence>
<dbReference type="InterPro" id="IPR000860">
    <property type="entry name" value="HemC"/>
</dbReference>
<evidence type="ECO:0000259" key="10">
    <source>
        <dbReference type="Pfam" id="PF01379"/>
    </source>
</evidence>
<dbReference type="Gene3D" id="3.30.160.40">
    <property type="entry name" value="Porphobilinogen deaminase, C-terminal domain"/>
    <property type="match status" value="1"/>
</dbReference>
<sequence length="335" mass="35434">MRKIIVGSRQSALALTQTGHVIADLERLSGEHGFDFTFEVHKIVTKGDRILDVTLSKVGGKGLFVKEIEQAMLAKEIDMAVHSMKDMPSELPEGLINGAVPKRVDPRDCLISSSGAGLEDLPQGARVGTSSLRRSSQLAALRPDLVIEPVRGNIDSRLRKLENGEYDAILLAAAGLSRMGWQDRVTAYLPPEICLPAVGQGALGIECREDDEELRKLLALYNDERTALTVTAERTFLGALNGGCQVPIGAYAVLETEQAGTTGTTGTIHSGGTSGEGGPSITLTGMVGTPDGSVILKETCTGKDPVQLGAEVARKLIARGAEKILADVKGQDVQG</sequence>
<dbReference type="Pfam" id="PF01379">
    <property type="entry name" value="Porphobil_deam"/>
    <property type="match status" value="1"/>
</dbReference>
<dbReference type="GO" id="GO:0004418">
    <property type="term" value="F:hydroxymethylbilane synthase activity"/>
    <property type="evidence" value="ECO:0007669"/>
    <property type="project" value="UniProtKB-UniRule"/>
</dbReference>
<comment type="cofactor">
    <cofactor evidence="8">
        <name>dipyrromethane</name>
        <dbReference type="ChEBI" id="CHEBI:60342"/>
    </cofactor>
    <text evidence="8">Binds 1 dipyrromethane group covalently.</text>
</comment>
<feature type="region of interest" description="Disordered" evidence="9">
    <location>
        <begin position="262"/>
        <end position="281"/>
    </location>
</feature>
<comment type="subunit">
    <text evidence="4 8">Monomer.</text>
</comment>
<name>A0A089LMU4_PAEBO</name>
<gene>
    <name evidence="8" type="primary">hemC</name>
    <name evidence="12" type="ORF">PBOR_28665</name>
</gene>
<comment type="pathway">
    <text evidence="2">Porphyrin-containing compound metabolism; protoporphyrin-IX biosynthesis; coproporphyrinogen-III from 5-aminolevulinate: step 2/4.</text>
</comment>
<evidence type="ECO:0000256" key="8">
    <source>
        <dbReference type="HAMAP-Rule" id="MF_00260"/>
    </source>
</evidence>
<feature type="domain" description="Porphobilinogen deaminase N-terminal" evidence="10">
    <location>
        <begin position="4"/>
        <end position="215"/>
    </location>
</feature>
<evidence type="ECO:0000256" key="1">
    <source>
        <dbReference type="ARBA" id="ARBA00002869"/>
    </source>
</evidence>
<dbReference type="RefSeq" id="WP_042217066.1">
    <property type="nucleotide sequence ID" value="NZ_CP009285.1"/>
</dbReference>
<dbReference type="SUPFAM" id="SSF54782">
    <property type="entry name" value="Porphobilinogen deaminase (hydroxymethylbilane synthase), C-terminal domain"/>
    <property type="match status" value="1"/>
</dbReference>